<name>A0A520KWR8_9EURY</name>
<comment type="pathway">
    <text evidence="1 7">Sulfur metabolism; hydrogen sulfide biosynthesis; sulfite from sulfate: step 1/3.</text>
</comment>
<evidence type="ECO:0000256" key="2">
    <source>
        <dbReference type="ARBA" id="ARBA00022679"/>
    </source>
</evidence>
<sequence length="383" mass="43782">MIKPHGGRLVDRCIGKEKLERRLEEAKEMESVELDARESSDLELMGYGAYSPLEGFMIYGDYKSVLYEKRLDNGLPWTLPITLATDEDTLREGEEIALENDRNIMGIMHIEEIYGWDKEREASMVYGTKDTSHPGVEYTYSRKEKLLGGKIELLSCPSHKVYSKYFLLPAETRKVISDKGWKRVVGFQTRNPIHRAHEYVQKCALETVDGLFIQPLVGERKRGDVAADVMLKTYEVAINKYYNRDRVLLCILPAPMRYAGPREAIFHAIVRKNYGCTHFIIGRDHAGVGNFYGPYEAQQIFDEFGSEELGVTPIFFSNAFYCRACGGMATEKICPHDASMRLIFSGTEIRERLKKGEDIPDSVMRGEVAEILKGYYMSDRNED</sequence>
<evidence type="ECO:0000256" key="5">
    <source>
        <dbReference type="ARBA" id="ARBA00022840"/>
    </source>
</evidence>
<evidence type="ECO:0000256" key="3">
    <source>
        <dbReference type="ARBA" id="ARBA00022695"/>
    </source>
</evidence>
<keyword evidence="3 7" id="KW-0548">Nucleotidyltransferase</keyword>
<dbReference type="Proteomes" id="UP000320766">
    <property type="component" value="Unassembled WGS sequence"/>
</dbReference>
<comment type="caution">
    <text evidence="10">The sequence shown here is derived from an EMBL/GenBank/DDBJ whole genome shotgun (WGS) entry which is preliminary data.</text>
</comment>
<protein>
    <recommendedName>
        <fullName evidence="7">Sulfate adenylyltransferase</fullName>
        <ecNumber evidence="7">2.7.7.4</ecNumber>
    </recommendedName>
    <alternativeName>
        <fullName evidence="7">ATP-sulfurylase</fullName>
    </alternativeName>
    <alternativeName>
        <fullName evidence="7">Sulfate adenylate transferase</fullName>
        <shortName evidence="7">SAT</shortName>
    </alternativeName>
</protein>
<dbReference type="GO" id="GO:0005524">
    <property type="term" value="F:ATP binding"/>
    <property type="evidence" value="ECO:0007669"/>
    <property type="project" value="UniProtKB-KW"/>
</dbReference>
<feature type="domain" description="Sulphate adenylyltransferase catalytic" evidence="8">
    <location>
        <begin position="164"/>
        <end position="373"/>
    </location>
</feature>
<dbReference type="Gene3D" id="3.40.50.620">
    <property type="entry name" value="HUPs"/>
    <property type="match status" value="1"/>
</dbReference>
<dbReference type="InterPro" id="IPR025980">
    <property type="entry name" value="ATP-Sase_PUA-like_dom"/>
</dbReference>
<comment type="similarity">
    <text evidence="6 7">Belongs to the sulfate adenylyltransferase family.</text>
</comment>
<dbReference type="NCBIfam" id="TIGR00339">
    <property type="entry name" value="sopT"/>
    <property type="match status" value="1"/>
</dbReference>
<reference evidence="10 11" key="1">
    <citation type="journal article" date="2019" name="Nat. Microbiol.">
        <title>Wide diversity of methane and short-chain alkane metabolisms in uncultured archaea.</title>
        <authorList>
            <person name="Borrel G."/>
            <person name="Adam P.S."/>
            <person name="McKay L.J."/>
            <person name="Chen L.X."/>
            <person name="Sierra-Garcia I.N."/>
            <person name="Sieber C.M."/>
            <person name="Letourneur Q."/>
            <person name="Ghozlane A."/>
            <person name="Andersen G.L."/>
            <person name="Li W.J."/>
            <person name="Hallam S.J."/>
            <person name="Muyzer G."/>
            <person name="de Oliveira V.M."/>
            <person name="Inskeep W.P."/>
            <person name="Banfield J.F."/>
            <person name="Gribaldo S."/>
        </authorList>
    </citation>
    <scope>NUCLEOTIDE SEQUENCE [LARGE SCALE GENOMIC DNA]</scope>
    <source>
        <strain evidence="10">NM1b</strain>
    </source>
</reference>
<gene>
    <name evidence="7 10" type="primary">sat</name>
    <name evidence="10" type="ORF">EF807_04235</name>
</gene>
<evidence type="ECO:0000259" key="9">
    <source>
        <dbReference type="Pfam" id="PF14306"/>
    </source>
</evidence>
<dbReference type="InterPro" id="IPR014729">
    <property type="entry name" value="Rossmann-like_a/b/a_fold"/>
</dbReference>
<feature type="domain" description="ATP-sulfurylase PUA-like" evidence="9">
    <location>
        <begin position="2"/>
        <end position="155"/>
    </location>
</feature>
<dbReference type="InterPro" id="IPR002650">
    <property type="entry name" value="Sulphate_adenylyltransferase"/>
</dbReference>
<evidence type="ECO:0000256" key="7">
    <source>
        <dbReference type="HAMAP-Rule" id="MF_00066"/>
    </source>
</evidence>
<keyword evidence="5 7" id="KW-0067">ATP-binding</keyword>
<dbReference type="Pfam" id="PF14306">
    <property type="entry name" value="PUA_2"/>
    <property type="match status" value="1"/>
</dbReference>
<organism evidence="10 11">
    <name type="scientific">Candidatus Methanolliviera hydrocarbonicum</name>
    <dbReference type="NCBI Taxonomy" id="2491085"/>
    <lineage>
        <taxon>Archaea</taxon>
        <taxon>Methanobacteriati</taxon>
        <taxon>Methanobacteriota</taxon>
        <taxon>Candidatus Methanoliparia</taxon>
        <taxon>Candidatus Methanoliparales</taxon>
        <taxon>Candidatus Methanollivieraceae</taxon>
        <taxon>Candidatus Methanolliviera</taxon>
    </lineage>
</organism>
<proteinExistence type="inferred from homology"/>
<evidence type="ECO:0000259" key="8">
    <source>
        <dbReference type="Pfam" id="PF01747"/>
    </source>
</evidence>
<evidence type="ECO:0000256" key="6">
    <source>
        <dbReference type="ARBA" id="ARBA00037980"/>
    </source>
</evidence>
<evidence type="ECO:0000313" key="10">
    <source>
        <dbReference type="EMBL" id="RZN69672.1"/>
    </source>
</evidence>
<dbReference type="GO" id="GO:0004781">
    <property type="term" value="F:sulfate adenylyltransferase (ATP) activity"/>
    <property type="evidence" value="ECO:0007669"/>
    <property type="project" value="UniProtKB-UniRule"/>
</dbReference>
<keyword evidence="2 7" id="KW-0808">Transferase</keyword>
<dbReference type="UniPathway" id="UPA00140">
    <property type="reaction ID" value="UER00204"/>
</dbReference>
<dbReference type="EC" id="2.7.7.4" evidence="7"/>
<evidence type="ECO:0000256" key="1">
    <source>
        <dbReference type="ARBA" id="ARBA00005048"/>
    </source>
</evidence>
<dbReference type="CDD" id="cd00517">
    <property type="entry name" value="ATPS"/>
    <property type="match status" value="1"/>
</dbReference>
<dbReference type="Gene3D" id="3.10.400.10">
    <property type="entry name" value="Sulfate adenylyltransferase"/>
    <property type="match status" value="1"/>
</dbReference>
<dbReference type="SUPFAM" id="SSF52374">
    <property type="entry name" value="Nucleotidylyl transferase"/>
    <property type="match status" value="1"/>
</dbReference>
<dbReference type="InterPro" id="IPR015947">
    <property type="entry name" value="PUA-like_sf"/>
</dbReference>
<dbReference type="SUPFAM" id="SSF88697">
    <property type="entry name" value="PUA domain-like"/>
    <property type="match status" value="1"/>
</dbReference>
<dbReference type="GO" id="GO:0000103">
    <property type="term" value="P:sulfate assimilation"/>
    <property type="evidence" value="ECO:0007669"/>
    <property type="project" value="UniProtKB-UniRule"/>
</dbReference>
<dbReference type="InterPro" id="IPR020792">
    <property type="entry name" value="SO4_adenylyltransferase_pro"/>
</dbReference>
<dbReference type="PANTHER" id="PTHR43509:SF1">
    <property type="entry name" value="SULFATE ADENYLYLTRANSFERASE"/>
    <property type="match status" value="1"/>
</dbReference>
<dbReference type="GO" id="GO:0070814">
    <property type="term" value="P:hydrogen sulfide biosynthetic process"/>
    <property type="evidence" value="ECO:0007669"/>
    <property type="project" value="UniProtKB-UniRule"/>
</dbReference>
<keyword evidence="4 7" id="KW-0547">Nucleotide-binding</keyword>
<dbReference type="HAMAP" id="MF_00066">
    <property type="entry name" value="Sulf_adenylyltr"/>
    <property type="match status" value="1"/>
</dbReference>
<comment type="catalytic activity">
    <reaction evidence="7">
        <text>sulfate + ATP + H(+) = adenosine 5'-phosphosulfate + diphosphate</text>
        <dbReference type="Rhea" id="RHEA:18133"/>
        <dbReference type="ChEBI" id="CHEBI:15378"/>
        <dbReference type="ChEBI" id="CHEBI:16189"/>
        <dbReference type="ChEBI" id="CHEBI:30616"/>
        <dbReference type="ChEBI" id="CHEBI:33019"/>
        <dbReference type="ChEBI" id="CHEBI:58243"/>
        <dbReference type="EC" id="2.7.7.4"/>
    </reaction>
</comment>
<evidence type="ECO:0000313" key="11">
    <source>
        <dbReference type="Proteomes" id="UP000320766"/>
    </source>
</evidence>
<dbReference type="Pfam" id="PF01747">
    <property type="entry name" value="ATP-sulfurylase"/>
    <property type="match status" value="1"/>
</dbReference>
<dbReference type="NCBIfam" id="NF003166">
    <property type="entry name" value="PRK04149.1"/>
    <property type="match status" value="1"/>
</dbReference>
<dbReference type="EMBL" id="RXIL01000070">
    <property type="protein sequence ID" value="RZN69672.1"/>
    <property type="molecule type" value="Genomic_DNA"/>
</dbReference>
<accession>A0A520KWR8</accession>
<evidence type="ECO:0000256" key="4">
    <source>
        <dbReference type="ARBA" id="ARBA00022741"/>
    </source>
</evidence>
<dbReference type="InterPro" id="IPR024951">
    <property type="entry name" value="Sulfurylase_cat_dom"/>
</dbReference>
<dbReference type="PANTHER" id="PTHR43509">
    <property type="match status" value="1"/>
</dbReference>
<dbReference type="AlphaFoldDB" id="A0A520KWR8"/>